<feature type="binding site" evidence="15">
    <location>
        <position position="168"/>
    </location>
    <ligand>
        <name>substrate</name>
    </ligand>
</feature>
<keyword evidence="11 13" id="KW-0560">Oxidoreductase</keyword>
<dbReference type="PANTHER" id="PTHR38011:SF7">
    <property type="entry name" value="2,5-DIAMINO-6-RIBOSYLAMINO-4(3H)-PYRIMIDINONE 5'-PHOSPHATE REDUCTASE"/>
    <property type="match status" value="1"/>
</dbReference>
<comment type="similarity">
    <text evidence="5 13">In the C-terminal section; belongs to the HTP reductase family.</text>
</comment>
<dbReference type="Pfam" id="PF00383">
    <property type="entry name" value="dCMP_cyt_deam_1"/>
    <property type="match status" value="1"/>
</dbReference>
<comment type="catalytic activity">
    <reaction evidence="13">
        <text>2,5-diamino-6-hydroxy-4-(5-phosphoribosylamino)-pyrimidine + H2O + H(+) = 5-amino-6-(5-phospho-D-ribosylamino)uracil + NH4(+)</text>
        <dbReference type="Rhea" id="RHEA:21868"/>
        <dbReference type="ChEBI" id="CHEBI:15377"/>
        <dbReference type="ChEBI" id="CHEBI:15378"/>
        <dbReference type="ChEBI" id="CHEBI:28938"/>
        <dbReference type="ChEBI" id="CHEBI:58453"/>
        <dbReference type="ChEBI" id="CHEBI:58614"/>
        <dbReference type="EC" id="3.5.4.26"/>
    </reaction>
</comment>
<evidence type="ECO:0000313" key="19">
    <source>
        <dbReference type="Proteomes" id="UP000008561"/>
    </source>
</evidence>
<organism evidence="18 19">
    <name type="scientific">Desulfosudis oleivorans (strain DSM 6200 / JCM 39069 / Hxd3)</name>
    <name type="common">Desulfococcus oleovorans</name>
    <dbReference type="NCBI Taxonomy" id="96561"/>
    <lineage>
        <taxon>Bacteria</taxon>
        <taxon>Pseudomonadati</taxon>
        <taxon>Thermodesulfobacteriota</taxon>
        <taxon>Desulfobacteria</taxon>
        <taxon>Desulfobacterales</taxon>
        <taxon>Desulfosudaceae</taxon>
        <taxon>Desulfosudis</taxon>
    </lineage>
</organism>
<evidence type="ECO:0000256" key="7">
    <source>
        <dbReference type="ARBA" id="ARBA00022723"/>
    </source>
</evidence>
<evidence type="ECO:0000256" key="9">
    <source>
        <dbReference type="ARBA" id="ARBA00022833"/>
    </source>
</evidence>
<feature type="binding site" evidence="16">
    <location>
        <position position="75"/>
    </location>
    <ligand>
        <name>Zn(2+)</name>
        <dbReference type="ChEBI" id="CHEBI:29105"/>
        <note>catalytic</note>
    </ligand>
</feature>
<evidence type="ECO:0000313" key="18">
    <source>
        <dbReference type="EMBL" id="ABW67883.1"/>
    </source>
</evidence>
<dbReference type="FunFam" id="3.40.140.10:FF:000025">
    <property type="entry name" value="Riboflavin biosynthesis protein RibD"/>
    <property type="match status" value="1"/>
</dbReference>
<keyword evidence="12" id="KW-0511">Multifunctional enzyme</keyword>
<dbReference type="GO" id="GO:0008270">
    <property type="term" value="F:zinc ion binding"/>
    <property type="evidence" value="ECO:0007669"/>
    <property type="project" value="InterPro"/>
</dbReference>
<evidence type="ECO:0000256" key="4">
    <source>
        <dbReference type="ARBA" id="ARBA00005259"/>
    </source>
</evidence>
<dbReference type="Gene3D" id="3.40.430.10">
    <property type="entry name" value="Dihydrofolate Reductase, subunit A"/>
    <property type="match status" value="1"/>
</dbReference>
<evidence type="ECO:0000256" key="13">
    <source>
        <dbReference type="PIRNR" id="PIRNR006769"/>
    </source>
</evidence>
<keyword evidence="8 13" id="KW-0378">Hydrolase</keyword>
<dbReference type="InterPro" id="IPR024072">
    <property type="entry name" value="DHFR-like_dom_sf"/>
</dbReference>
<dbReference type="PROSITE" id="PS00903">
    <property type="entry name" value="CYT_DCMP_DEAMINASES_1"/>
    <property type="match status" value="1"/>
</dbReference>
<name>A8ZTV0_DESOH</name>
<feature type="binding site" evidence="16">
    <location>
        <position position="84"/>
    </location>
    <ligand>
        <name>Zn(2+)</name>
        <dbReference type="ChEBI" id="CHEBI:29105"/>
        <note>catalytic</note>
    </ligand>
</feature>
<dbReference type="InterPro" id="IPR011549">
    <property type="entry name" value="RibD_C"/>
</dbReference>
<reference evidence="18 19" key="1">
    <citation type="submission" date="2007-10" db="EMBL/GenBank/DDBJ databases">
        <title>Complete sequence of Desulfococcus oleovorans Hxd3.</title>
        <authorList>
            <consortium name="US DOE Joint Genome Institute"/>
            <person name="Copeland A."/>
            <person name="Lucas S."/>
            <person name="Lapidus A."/>
            <person name="Barry K."/>
            <person name="Glavina del Rio T."/>
            <person name="Dalin E."/>
            <person name="Tice H."/>
            <person name="Pitluck S."/>
            <person name="Kiss H."/>
            <person name="Brettin T."/>
            <person name="Bruce D."/>
            <person name="Detter J.C."/>
            <person name="Han C."/>
            <person name="Schmutz J."/>
            <person name="Larimer F."/>
            <person name="Land M."/>
            <person name="Hauser L."/>
            <person name="Kyrpides N."/>
            <person name="Kim E."/>
            <person name="Wawrik B."/>
            <person name="Richardson P."/>
        </authorList>
    </citation>
    <scope>NUCLEOTIDE SEQUENCE [LARGE SCALE GENOMIC DNA]</scope>
    <source>
        <strain evidence="19">DSM 6200 / JCM 39069 / Hxd3</strain>
    </source>
</reference>
<dbReference type="NCBIfam" id="TIGR00227">
    <property type="entry name" value="ribD_Cterm"/>
    <property type="match status" value="1"/>
</dbReference>
<feature type="binding site" evidence="15">
    <location>
        <position position="207"/>
    </location>
    <ligand>
        <name>substrate</name>
    </ligand>
</feature>
<dbReference type="InterPro" id="IPR004794">
    <property type="entry name" value="Eubact_RibD"/>
</dbReference>
<dbReference type="InterPro" id="IPR050765">
    <property type="entry name" value="Riboflavin_Biosynth_HTPR"/>
</dbReference>
<feature type="binding site" evidence="16">
    <location>
        <position position="50"/>
    </location>
    <ligand>
        <name>Zn(2+)</name>
        <dbReference type="ChEBI" id="CHEBI:29105"/>
        <note>catalytic</note>
    </ligand>
</feature>
<dbReference type="InterPro" id="IPR016192">
    <property type="entry name" value="APOBEC/CMP_deaminase_Zn-bd"/>
</dbReference>
<feature type="binding site" evidence="15">
    <location>
        <position position="184"/>
    </location>
    <ligand>
        <name>substrate</name>
    </ligand>
</feature>
<dbReference type="InterPro" id="IPR002734">
    <property type="entry name" value="RibDG_C"/>
</dbReference>
<dbReference type="Proteomes" id="UP000008561">
    <property type="component" value="Chromosome"/>
</dbReference>
<dbReference type="InterPro" id="IPR016193">
    <property type="entry name" value="Cytidine_deaminase-like"/>
</dbReference>
<evidence type="ECO:0000256" key="2">
    <source>
        <dbReference type="ARBA" id="ARBA00004882"/>
    </source>
</evidence>
<dbReference type="GO" id="GO:0008835">
    <property type="term" value="F:diaminohydroxyphosphoribosylaminopyrimidine deaminase activity"/>
    <property type="evidence" value="ECO:0007669"/>
    <property type="project" value="UniProtKB-EC"/>
</dbReference>
<feature type="binding site" evidence="15">
    <location>
        <position position="204"/>
    </location>
    <ligand>
        <name>substrate</name>
    </ligand>
</feature>
<protein>
    <recommendedName>
        <fullName evidence="13">Riboflavin biosynthesis protein RibD</fullName>
    </recommendedName>
    <domain>
        <recommendedName>
            <fullName evidence="13">Diaminohydroxyphosphoribosylaminopyrimidine deaminase</fullName>
            <shortName evidence="13">DRAP deaminase</shortName>
            <ecNumber evidence="13">3.5.4.26</ecNumber>
        </recommendedName>
        <alternativeName>
            <fullName evidence="13">Riboflavin-specific deaminase</fullName>
        </alternativeName>
    </domain>
    <domain>
        <recommendedName>
            <fullName evidence="13">5-amino-6-(5-phosphoribosylamino)uracil reductase</fullName>
            <ecNumber evidence="13">1.1.1.193</ecNumber>
        </recommendedName>
        <alternativeName>
            <fullName evidence="13">HTP reductase</fullName>
        </alternativeName>
    </domain>
</protein>
<dbReference type="Gene3D" id="3.40.140.10">
    <property type="entry name" value="Cytidine Deaminase, domain 2"/>
    <property type="match status" value="1"/>
</dbReference>
<feature type="binding site" evidence="15">
    <location>
        <position position="200"/>
    </location>
    <ligand>
        <name>NADP(+)</name>
        <dbReference type="ChEBI" id="CHEBI:58349"/>
    </ligand>
</feature>
<keyword evidence="7 13" id="KW-0479">Metal-binding</keyword>
<comment type="pathway">
    <text evidence="3 13">Cofactor biosynthesis; riboflavin biosynthesis; 5-amino-6-(D-ribitylamino)uracil from GTP: step 3/4.</text>
</comment>
<dbReference type="STRING" id="96561.Dole_2079"/>
<comment type="pathway">
    <text evidence="2 13">Cofactor biosynthesis; riboflavin biosynthesis; 5-amino-6-(D-ribitylamino)uracil from GTP: step 2/4.</text>
</comment>
<accession>A8ZTV0</accession>
<feature type="binding site" evidence="15">
    <location>
        <begin position="296"/>
        <end position="302"/>
    </location>
    <ligand>
        <name>NADP(+)</name>
        <dbReference type="ChEBI" id="CHEBI:58349"/>
    </ligand>
</feature>
<sequence length="363" mass="38448">MDDTYFMNMALGLAERGTGFTSPNPVVGAVVVRDGRVVGQGFHAAAGKPHAEVVAIDDAGELARGADLYVTLEPCNHTGRTPPCTRKICDAGIARVVVATIDSNPHVAGGGIQYLESRGIAVTVGVCEAEAKKQIEWFAKYVTTGRPFVTVKCAMTLDGRIATRTGDSKWVTGEAARAFVHRMRHASDAILVGVGTANADNPRLTARVEGMRTRDPMRIVLDTKLSIREDAAMFDLDSSAETLIVVGPGHDKKKRDRLKGKARFFDAALAIGRIDMAGLMDGLGKMGITSLLIEGGGQVIGAAFAAGIVDKVCFFYAPKILGGDDGVPVCAGAGQEQMKNALPVRNVSVTRFDDDILIEGYVS</sequence>
<feature type="binding site" evidence="15">
    <location>
        <position position="223"/>
    </location>
    <ligand>
        <name>NADP(+)</name>
        <dbReference type="ChEBI" id="CHEBI:58349"/>
    </ligand>
</feature>
<feature type="binding site" evidence="15">
    <location>
        <position position="294"/>
    </location>
    <ligand>
        <name>substrate</name>
    </ligand>
</feature>
<dbReference type="NCBIfam" id="TIGR00326">
    <property type="entry name" value="eubact_ribD"/>
    <property type="match status" value="1"/>
</dbReference>
<evidence type="ECO:0000256" key="14">
    <source>
        <dbReference type="PIRSR" id="PIRSR006769-1"/>
    </source>
</evidence>
<dbReference type="PANTHER" id="PTHR38011">
    <property type="entry name" value="DIHYDROFOLATE REDUCTASE FAMILY PROTEIN (AFU_ORTHOLOGUE AFUA_8G06820)"/>
    <property type="match status" value="1"/>
</dbReference>
<evidence type="ECO:0000256" key="3">
    <source>
        <dbReference type="ARBA" id="ARBA00004910"/>
    </source>
</evidence>
<evidence type="ECO:0000259" key="17">
    <source>
        <dbReference type="PROSITE" id="PS51747"/>
    </source>
</evidence>
<dbReference type="GO" id="GO:0009231">
    <property type="term" value="P:riboflavin biosynthetic process"/>
    <property type="evidence" value="ECO:0007669"/>
    <property type="project" value="UniProtKB-UniPathway"/>
</dbReference>
<comment type="function">
    <text evidence="1 13">Converts 2,5-diamino-6-(ribosylamino)-4(3h)-pyrimidinone 5'-phosphate into 5-amino-6-(ribosylamino)-2,4(1h,3h)-pyrimidinedione 5'-phosphate.</text>
</comment>
<evidence type="ECO:0000256" key="6">
    <source>
        <dbReference type="ARBA" id="ARBA00022619"/>
    </source>
</evidence>
<dbReference type="EC" id="3.5.4.26" evidence="13"/>
<keyword evidence="19" id="KW-1185">Reference proteome</keyword>
<evidence type="ECO:0000256" key="1">
    <source>
        <dbReference type="ARBA" id="ARBA00002151"/>
    </source>
</evidence>
<evidence type="ECO:0000256" key="11">
    <source>
        <dbReference type="ARBA" id="ARBA00023002"/>
    </source>
</evidence>
<comment type="cofactor">
    <cofactor evidence="13 16">
        <name>Zn(2+)</name>
        <dbReference type="ChEBI" id="CHEBI:29105"/>
    </cofactor>
    <text evidence="13 16">Binds 1 zinc ion.</text>
</comment>
<dbReference type="HOGENOM" id="CLU_036590_1_1_7"/>
<dbReference type="EMBL" id="CP000859">
    <property type="protein sequence ID" value="ABW67883.1"/>
    <property type="molecule type" value="Genomic_DNA"/>
</dbReference>
<dbReference type="EC" id="1.1.1.193" evidence="13"/>
<dbReference type="CDD" id="cd01284">
    <property type="entry name" value="Riboflavin_deaminase-reductase"/>
    <property type="match status" value="1"/>
</dbReference>
<keyword evidence="9 13" id="KW-0862">Zinc</keyword>
<dbReference type="UniPathway" id="UPA00275">
    <property type="reaction ID" value="UER00401"/>
</dbReference>
<feature type="domain" description="CMP/dCMP-type deaminase" evidence="17">
    <location>
        <begin position="1"/>
        <end position="123"/>
    </location>
</feature>
<dbReference type="OrthoDB" id="9800865at2"/>
<keyword evidence="10 13" id="KW-0521">NADP</keyword>
<comment type="similarity">
    <text evidence="4 13">In the N-terminal section; belongs to the cytidine and deoxycytidylate deaminase family.</text>
</comment>
<dbReference type="SUPFAM" id="SSF53597">
    <property type="entry name" value="Dihydrofolate reductase-like"/>
    <property type="match status" value="1"/>
</dbReference>
<evidence type="ECO:0000256" key="10">
    <source>
        <dbReference type="ARBA" id="ARBA00022857"/>
    </source>
</evidence>
<dbReference type="Pfam" id="PF01872">
    <property type="entry name" value="RibD_C"/>
    <property type="match status" value="1"/>
</dbReference>
<feature type="active site" description="Proton donor" evidence="14">
    <location>
        <position position="52"/>
    </location>
</feature>
<dbReference type="AlphaFoldDB" id="A8ZTV0"/>
<evidence type="ECO:0000256" key="12">
    <source>
        <dbReference type="ARBA" id="ARBA00023268"/>
    </source>
</evidence>
<dbReference type="PROSITE" id="PS51747">
    <property type="entry name" value="CYT_DCMP_DEAMINASES_2"/>
    <property type="match status" value="1"/>
</dbReference>
<comment type="catalytic activity">
    <reaction evidence="13">
        <text>5-amino-6-(5-phospho-D-ribitylamino)uracil + NADP(+) = 5-amino-6-(5-phospho-D-ribosylamino)uracil + NADPH + H(+)</text>
        <dbReference type="Rhea" id="RHEA:17845"/>
        <dbReference type="ChEBI" id="CHEBI:15378"/>
        <dbReference type="ChEBI" id="CHEBI:57783"/>
        <dbReference type="ChEBI" id="CHEBI:58349"/>
        <dbReference type="ChEBI" id="CHEBI:58421"/>
        <dbReference type="ChEBI" id="CHEBI:58453"/>
        <dbReference type="EC" id="1.1.1.193"/>
    </reaction>
</comment>
<evidence type="ECO:0000256" key="8">
    <source>
        <dbReference type="ARBA" id="ARBA00022801"/>
    </source>
</evidence>
<gene>
    <name evidence="18" type="ordered locus">Dole_2079</name>
</gene>
<dbReference type="eggNOG" id="COG1985">
    <property type="taxonomic scope" value="Bacteria"/>
</dbReference>
<feature type="binding site" evidence="15">
    <location>
        <position position="170"/>
    </location>
    <ligand>
        <name>NADP(+)</name>
        <dbReference type="ChEBI" id="CHEBI:58349"/>
    </ligand>
</feature>
<dbReference type="RefSeq" id="WP_012175495.1">
    <property type="nucleotide sequence ID" value="NC_009943.1"/>
</dbReference>
<dbReference type="KEGG" id="dol:Dole_2079"/>
<evidence type="ECO:0000256" key="16">
    <source>
        <dbReference type="PIRSR" id="PIRSR006769-3"/>
    </source>
</evidence>
<evidence type="ECO:0000256" key="15">
    <source>
        <dbReference type="PIRSR" id="PIRSR006769-2"/>
    </source>
</evidence>
<proteinExistence type="inferred from homology"/>
<dbReference type="GO" id="GO:0050661">
    <property type="term" value="F:NADP binding"/>
    <property type="evidence" value="ECO:0007669"/>
    <property type="project" value="InterPro"/>
</dbReference>
<keyword evidence="6 13" id="KW-0686">Riboflavin biosynthesis</keyword>
<dbReference type="eggNOG" id="COG0117">
    <property type="taxonomic scope" value="Bacteria"/>
</dbReference>
<dbReference type="InterPro" id="IPR002125">
    <property type="entry name" value="CMP_dCMP_dom"/>
</dbReference>
<dbReference type="GO" id="GO:0008703">
    <property type="term" value="F:5-amino-6-(5-phosphoribosylamino)uracil reductase activity"/>
    <property type="evidence" value="ECO:0007669"/>
    <property type="project" value="UniProtKB-EC"/>
</dbReference>
<dbReference type="PIRSF" id="PIRSF006769">
    <property type="entry name" value="RibD"/>
    <property type="match status" value="1"/>
</dbReference>
<evidence type="ECO:0000256" key="5">
    <source>
        <dbReference type="ARBA" id="ARBA00007417"/>
    </source>
</evidence>
<feature type="binding site" evidence="15">
    <location>
        <position position="196"/>
    </location>
    <ligand>
        <name>NADP(+)</name>
        <dbReference type="ChEBI" id="CHEBI:58349"/>
    </ligand>
</feature>
<dbReference type="SUPFAM" id="SSF53927">
    <property type="entry name" value="Cytidine deaminase-like"/>
    <property type="match status" value="1"/>
</dbReference>
<feature type="binding site" evidence="15">
    <location>
        <position position="154"/>
    </location>
    <ligand>
        <name>NADP(+)</name>
        <dbReference type="ChEBI" id="CHEBI:58349"/>
    </ligand>
</feature>